<reference evidence="3 4" key="1">
    <citation type="submission" date="2019-12" db="EMBL/GenBank/DDBJ databases">
        <authorList>
            <person name="Li C."/>
            <person name="Zhao J."/>
        </authorList>
    </citation>
    <scope>NUCLEOTIDE SEQUENCE [LARGE SCALE GENOMIC DNA]</scope>
    <source>
        <strain evidence="3 4">NEAU-DD11</strain>
    </source>
</reference>
<keyword evidence="1" id="KW-0732">Signal</keyword>
<comment type="caution">
    <text evidence="3">The sequence shown here is derived from an EMBL/GenBank/DDBJ whole genome shotgun (WGS) entry which is preliminary data.</text>
</comment>
<feature type="chain" id="PRO_5030644503" evidence="1">
    <location>
        <begin position="29"/>
        <end position="985"/>
    </location>
</feature>
<proteinExistence type="predicted"/>
<evidence type="ECO:0000313" key="3">
    <source>
        <dbReference type="EMBL" id="MVW64242.1"/>
    </source>
</evidence>
<dbReference type="EMBL" id="WSES01000012">
    <property type="protein sequence ID" value="MVW64242.1"/>
    <property type="molecule type" value="Genomic_DNA"/>
</dbReference>
<evidence type="ECO:0000259" key="2">
    <source>
        <dbReference type="Pfam" id="PF12770"/>
    </source>
</evidence>
<accession>A0A7X3G7R7</accession>
<dbReference type="InterPro" id="IPR024983">
    <property type="entry name" value="CHAT_dom"/>
</dbReference>
<protein>
    <submittedName>
        <fullName evidence="3">CHAT domain-containing protein</fullName>
    </submittedName>
</protein>
<dbReference type="Pfam" id="PF12770">
    <property type="entry name" value="CHAT"/>
    <property type="match status" value="1"/>
</dbReference>
<dbReference type="AlphaFoldDB" id="A0A7X3G7R7"/>
<evidence type="ECO:0000256" key="1">
    <source>
        <dbReference type="SAM" id="SignalP"/>
    </source>
</evidence>
<sequence>MNLISTCFFSRCCWPLFLCYVLSGPAAAQVTDLPPRTSLALQAWVKGYVDVMPAEKHLLAVGPGFGAAVRTWNASAYEALAVACQAERGACREFLIDSAEKLFSKAVVSRANLTYKHAAMLSAYTDLCLAIPRLARLEEDGRSCPYLDTVQLLYVVAELWNELGYDDLFLYYVRRYMDERALHLKWVTAYAKDELARVERELIPISSSFAAVDMREKEGAARRARFELIVMLQPDVIKKKDARFRLVVRKLERLAWESGELAVAERWADVQRALGPGPTGDCREAQESWRVRLARQIALGLAPDALRDAAQAPHGTCRFQGGLVEAAAQLLQTPSAATRAAVARALKDRLKLCAVIKDSCPPLAIVRINDLLDLASADRERLIGLANRTLSDRSPYAFTQVDRLIGWAVGLRLLEKEDTRALGKSLLDTRIVEAEYADENEFNPYGATLRDTLRYADHVKRYLADAAQHQESVKLTLFEHFRHRSQLRRLQLARRTARLDAIGISAPSTNPAAPLLRRVIDDGDNIAQRSSNKLEQALGSALAEIARFSLQEIELDMLATRAMQWALLQDPKALPTSWASDDRQALQLMKRTDFGSFMTSETKSLAQEESYLSWLKVPGGFVAMLVAAQQYGDHAVSSRFIPFSQTDDRDLAYYLTLLQSDVSAKRGGILVSASQPPAPVTGRSFARLQERLSQRLIEPFAAGLGFTARLVISPDASLTRLPFETLTLSGKPLLKSKIVSYVQSLAMHAELKERAKHYRTAAKVLSIAAPMYASGGLVQADSTIPLKARSAIWPALPGTFKESTDLFDGAAIVERWLGWQASRAHVKEASTSGQLADYSVIHFATHAYVDESYSALVMSGPNGTTNAFLSADDIARLRLRSALIILSACSTAFGKSESGEGIVGLPYAFVQAGNINSVISLWPVDDEGAAAFMIEYTRRLHAGVPVQMALTQTKSYFAEGHMGRALARPQVWAAFVTLGVEMNLP</sequence>
<gene>
    <name evidence="3" type="ORF">GPY61_30385</name>
</gene>
<organism evidence="3 4">
    <name type="scientific">Massilia cellulosiltytica</name>
    <dbReference type="NCBI Taxonomy" id="2683234"/>
    <lineage>
        <taxon>Bacteria</taxon>
        <taxon>Pseudomonadati</taxon>
        <taxon>Pseudomonadota</taxon>
        <taxon>Betaproteobacteria</taxon>
        <taxon>Burkholderiales</taxon>
        <taxon>Oxalobacteraceae</taxon>
        <taxon>Telluria group</taxon>
        <taxon>Massilia</taxon>
    </lineage>
</organism>
<keyword evidence="4" id="KW-1185">Reference proteome</keyword>
<dbReference type="Proteomes" id="UP000443353">
    <property type="component" value="Unassembled WGS sequence"/>
</dbReference>
<feature type="domain" description="CHAT" evidence="2">
    <location>
        <begin position="689"/>
        <end position="979"/>
    </location>
</feature>
<evidence type="ECO:0000313" key="4">
    <source>
        <dbReference type="Proteomes" id="UP000443353"/>
    </source>
</evidence>
<dbReference type="RefSeq" id="WP_160410756.1">
    <property type="nucleotide sequence ID" value="NZ_WSES01000012.1"/>
</dbReference>
<name>A0A7X3G7R7_9BURK</name>
<feature type="signal peptide" evidence="1">
    <location>
        <begin position="1"/>
        <end position="28"/>
    </location>
</feature>